<protein>
    <submittedName>
        <fullName evidence="1">Uncharacterized protein</fullName>
    </submittedName>
</protein>
<organism evidence="1 2">
    <name type="scientific">Exophiala xenobiotica</name>
    <dbReference type="NCBI Taxonomy" id="348802"/>
    <lineage>
        <taxon>Eukaryota</taxon>
        <taxon>Fungi</taxon>
        <taxon>Dikarya</taxon>
        <taxon>Ascomycota</taxon>
        <taxon>Pezizomycotina</taxon>
        <taxon>Eurotiomycetes</taxon>
        <taxon>Chaetothyriomycetidae</taxon>
        <taxon>Chaetothyriales</taxon>
        <taxon>Herpotrichiellaceae</taxon>
        <taxon>Exophiala</taxon>
    </lineage>
</organism>
<dbReference type="EMBL" id="KN847318">
    <property type="protein sequence ID" value="KIW58977.1"/>
    <property type="molecule type" value="Genomic_DNA"/>
</dbReference>
<name>A0A0D2D9M4_9EURO</name>
<dbReference type="GeneID" id="25325373"/>
<keyword evidence="2" id="KW-1185">Reference proteome</keyword>
<dbReference type="RefSeq" id="XP_013319561.1">
    <property type="nucleotide sequence ID" value="XM_013464107.1"/>
</dbReference>
<sequence length="115" mass="12960">MHTILTIRTILGTYLGRDGWWIFIAIRKCSAGWKWQTRERRPQREGVQVRLLLCPFVASDGCGCARSKLILGNYDCKAEDSMHIEGAGSGSFRPISQHDTEYLKSIPSQTNTTTV</sequence>
<dbReference type="Proteomes" id="UP000054342">
    <property type="component" value="Unassembled WGS sequence"/>
</dbReference>
<evidence type="ECO:0000313" key="2">
    <source>
        <dbReference type="Proteomes" id="UP000054342"/>
    </source>
</evidence>
<gene>
    <name evidence="1" type="ORF">PV05_03465</name>
</gene>
<evidence type="ECO:0000313" key="1">
    <source>
        <dbReference type="EMBL" id="KIW58977.1"/>
    </source>
</evidence>
<dbReference type="AlphaFoldDB" id="A0A0D2D9M4"/>
<reference evidence="1 2" key="1">
    <citation type="submission" date="2015-01" db="EMBL/GenBank/DDBJ databases">
        <title>The Genome Sequence of Exophiala xenobiotica CBS118157.</title>
        <authorList>
            <consortium name="The Broad Institute Genomics Platform"/>
            <person name="Cuomo C."/>
            <person name="de Hoog S."/>
            <person name="Gorbushina A."/>
            <person name="Stielow B."/>
            <person name="Teixiera M."/>
            <person name="Abouelleil A."/>
            <person name="Chapman S.B."/>
            <person name="Priest M."/>
            <person name="Young S.K."/>
            <person name="Wortman J."/>
            <person name="Nusbaum C."/>
            <person name="Birren B."/>
        </authorList>
    </citation>
    <scope>NUCLEOTIDE SEQUENCE [LARGE SCALE GENOMIC DNA]</scope>
    <source>
        <strain evidence="1 2">CBS 118157</strain>
    </source>
</reference>
<accession>A0A0D2D9M4</accession>
<proteinExistence type="predicted"/>
<dbReference type="HOGENOM" id="CLU_2109052_0_0_1"/>